<dbReference type="GO" id="GO:0034727">
    <property type="term" value="P:piecemeal microautophagy of the nucleus"/>
    <property type="evidence" value="ECO:0007669"/>
    <property type="project" value="TreeGrafter"/>
</dbReference>
<comment type="similarity">
    <text evidence="1">Belongs to the ATG7 family.</text>
</comment>
<dbReference type="InterPro" id="IPR045886">
    <property type="entry name" value="ThiF/MoeB/HesA"/>
</dbReference>
<dbReference type="GO" id="GO:0000422">
    <property type="term" value="P:autophagy of mitochondrion"/>
    <property type="evidence" value="ECO:0007669"/>
    <property type="project" value="TreeGrafter"/>
</dbReference>
<dbReference type="PANTHER" id="PTHR10953:SF3">
    <property type="entry name" value="UBIQUITIN-LIKE MODIFIER-ACTIVATING ENZYME ATG7"/>
    <property type="match status" value="1"/>
</dbReference>
<dbReference type="Gene3D" id="3.40.140.70">
    <property type="entry name" value="Ubiquitin-like modifier-activating enzyme ATG7 N-terminal domain"/>
    <property type="match status" value="1"/>
</dbReference>
<dbReference type="Gene3D" id="3.40.50.720">
    <property type="entry name" value="NAD(P)-binding Rossmann-like Domain"/>
    <property type="match status" value="1"/>
</dbReference>
<dbReference type="VEuPathDB" id="TriTrypDB:TEOVI_000134200"/>
<dbReference type="GO" id="GO:0000407">
    <property type="term" value="C:phagophore assembly site"/>
    <property type="evidence" value="ECO:0007669"/>
    <property type="project" value="TreeGrafter"/>
</dbReference>
<evidence type="ECO:0000256" key="8">
    <source>
        <dbReference type="ARBA" id="ARBA00030242"/>
    </source>
</evidence>
<dbReference type="Pfam" id="PF16420">
    <property type="entry name" value="ATG7_N"/>
    <property type="match status" value="1"/>
</dbReference>
<dbReference type="Pfam" id="PF00899">
    <property type="entry name" value="ThiF"/>
    <property type="match status" value="1"/>
</dbReference>
<evidence type="ECO:0000256" key="6">
    <source>
        <dbReference type="ARBA" id="ARBA00023006"/>
    </source>
</evidence>
<evidence type="ECO:0000313" key="12">
    <source>
        <dbReference type="EMBL" id="SCU69773.1"/>
    </source>
</evidence>
<dbReference type="GO" id="GO:0000045">
    <property type="term" value="P:autophagosome assembly"/>
    <property type="evidence" value="ECO:0007669"/>
    <property type="project" value="TreeGrafter"/>
</dbReference>
<evidence type="ECO:0000256" key="1">
    <source>
        <dbReference type="ARBA" id="ARBA00010931"/>
    </source>
</evidence>
<dbReference type="GO" id="GO:0006995">
    <property type="term" value="P:cellular response to nitrogen starvation"/>
    <property type="evidence" value="ECO:0007669"/>
    <property type="project" value="TreeGrafter"/>
</dbReference>
<dbReference type="SUPFAM" id="SSF69572">
    <property type="entry name" value="Activating enzymes of the ubiquitin-like proteins"/>
    <property type="match status" value="1"/>
</dbReference>
<evidence type="ECO:0000313" key="13">
    <source>
        <dbReference type="Proteomes" id="UP000195570"/>
    </source>
</evidence>
<evidence type="ECO:0000256" key="7">
    <source>
        <dbReference type="ARBA" id="ARBA00029897"/>
    </source>
</evidence>
<evidence type="ECO:0000256" key="4">
    <source>
        <dbReference type="ARBA" id="ARBA00022448"/>
    </source>
</evidence>
<organism evidence="12 13">
    <name type="scientific">Trypanosoma equiperdum</name>
    <dbReference type="NCBI Taxonomy" id="5694"/>
    <lineage>
        <taxon>Eukaryota</taxon>
        <taxon>Discoba</taxon>
        <taxon>Euglenozoa</taxon>
        <taxon>Kinetoplastea</taxon>
        <taxon>Metakinetoplastina</taxon>
        <taxon>Trypanosomatida</taxon>
        <taxon>Trypanosomatidae</taxon>
        <taxon>Trypanosoma</taxon>
    </lineage>
</organism>
<keyword evidence="13" id="KW-1185">Reference proteome</keyword>
<evidence type="ECO:0000259" key="11">
    <source>
        <dbReference type="Pfam" id="PF16420"/>
    </source>
</evidence>
<dbReference type="InterPro" id="IPR042522">
    <property type="entry name" value="Atg7_N_1"/>
</dbReference>
<dbReference type="GO" id="GO:0032446">
    <property type="term" value="P:protein modification by small protein conjugation"/>
    <property type="evidence" value="ECO:0007669"/>
    <property type="project" value="TreeGrafter"/>
</dbReference>
<gene>
    <name evidence="12" type="ORF">TEOVI_000134200</name>
</gene>
<keyword evidence="4" id="KW-0813">Transport</keyword>
<comment type="caution">
    <text evidence="12">The sequence shown here is derived from an EMBL/GenBank/DDBJ whole genome shotgun (WGS) entry which is preliminary data.</text>
</comment>
<feature type="domain" description="THIF-type NAD/FAD binding fold" evidence="10">
    <location>
        <begin position="401"/>
        <end position="638"/>
    </location>
</feature>
<dbReference type="FunFam" id="3.40.50.720:FF:000243">
    <property type="entry name" value="Ubiquitin-like modifier-activating enzyme ATG7"/>
    <property type="match status" value="1"/>
</dbReference>
<dbReference type="GO" id="GO:0019779">
    <property type="term" value="F:Atg8 activating enzyme activity"/>
    <property type="evidence" value="ECO:0007669"/>
    <property type="project" value="TreeGrafter"/>
</dbReference>
<reference evidence="12" key="1">
    <citation type="submission" date="2016-09" db="EMBL/GenBank/DDBJ databases">
        <authorList>
            <person name="Hebert L."/>
            <person name="Moumen B."/>
        </authorList>
    </citation>
    <scope>NUCLEOTIDE SEQUENCE [LARGE SCALE GENOMIC DNA]</scope>
    <source>
        <strain evidence="12">OVI</strain>
    </source>
</reference>
<evidence type="ECO:0000256" key="9">
    <source>
        <dbReference type="ARBA" id="ARBA00032823"/>
    </source>
</evidence>
<dbReference type="EMBL" id="CZPT02001306">
    <property type="protein sequence ID" value="SCU69773.1"/>
    <property type="molecule type" value="Genomic_DNA"/>
</dbReference>
<accession>A0A1G4IC15</accession>
<evidence type="ECO:0000259" key="10">
    <source>
        <dbReference type="Pfam" id="PF00899"/>
    </source>
</evidence>
<dbReference type="PANTHER" id="PTHR10953">
    <property type="entry name" value="UBIQUITIN-ACTIVATING ENZYME E1"/>
    <property type="match status" value="1"/>
</dbReference>
<keyword evidence="6" id="KW-0072">Autophagy</keyword>
<protein>
    <recommendedName>
        <fullName evidence="2">Ubiquitin-like modifier-activating enzyme ATG7</fullName>
    </recommendedName>
    <alternativeName>
        <fullName evidence="7 9">ATG12-activating enzyme E1 ATG7</fullName>
    </alternativeName>
    <alternativeName>
        <fullName evidence="8">Autophagy-related protein 7</fullName>
    </alternativeName>
    <alternativeName>
        <fullName evidence="3">Ubiquitin-like modifier-activating enzyme atg7</fullName>
    </alternativeName>
</protein>
<keyword evidence="5" id="KW-0653">Protein transport</keyword>
<dbReference type="SMR" id="A0A1G4IC15"/>
<dbReference type="GO" id="GO:0019778">
    <property type="term" value="F:Atg12 activating enzyme activity"/>
    <property type="evidence" value="ECO:0007669"/>
    <property type="project" value="TreeGrafter"/>
</dbReference>
<evidence type="ECO:0000256" key="5">
    <source>
        <dbReference type="ARBA" id="ARBA00022927"/>
    </source>
</evidence>
<name>A0A1G4IC15_TRYEQ</name>
<evidence type="ECO:0000256" key="2">
    <source>
        <dbReference type="ARBA" id="ARBA00017647"/>
    </source>
</evidence>
<sequence length="754" mass="83426">MERLKYLMHDFRIEISFWYELEKRKLHEWRLSEPIIRSPVFGVTSSSSSGIYRSLVSLRAESLSASRVNVTRRLRDETSVSEGDPIDDHSGGTGTSLRCVHTLHDGFIQNFNTAKQLYQLPRRSALWDILKKSLLLPLYTCCKNKREENVTEYSSAEELAWEDVNFSIMALYTYADLKSHRFLYSVAFPVFDLGSPVFVQRRVKGGYTAAGSEFKGVYFPNQFAVDRVHAHLLEKLQKRPENGPNPFIVVRSSAADVKGKGNNDDGCVIFLPFSPKSMEAASNHSMPLIAFLDYSSEGSPGWAVRNIVSALRLAQPLITSFALYCVRNNDVSESVLFHCMCEPLSYTLEEVVEGVSPAKVVGWVDPESDGGASSVHTIDLGPLMSPDKLADASAGLNLTLMKWRALPELNLDRLAQCKALLLGTGTLGCNVARQLLMWGVRHITLVDRGKVSFSNPVRQTLFELSDVNNPREEERNKAIAAAKALKRILPGVNARGVPLTIHMPGHRVDKAREEEVKAEIEALDELIRSHDVVFLLTDSREARWLPTLMATAHCKPTVNVALAFDTYVVMRHGLDPPEGSDKGAKYVRLGCYFCSDSVAPRDSITARTLDQQCTVTRPGLSAIASAIAVELLAQLYNHPLGFACPPYVQSERDATPGVSDSVAGGAVCPLGTIPQQIRGSVAHHNVYTLHGCRYEQCTACSDPIVRSYKDEGSAFVLRCINDPMYIEEVSGVKAFKESCALDSCDGWDDDVDNQ</sequence>
<proteinExistence type="inferred from homology"/>
<dbReference type="RefSeq" id="XP_067080679.1">
    <property type="nucleotide sequence ID" value="XM_067224578.1"/>
</dbReference>
<dbReference type="AlphaFoldDB" id="A0A1G4IC15"/>
<dbReference type="GO" id="GO:0015031">
    <property type="term" value="P:protein transport"/>
    <property type="evidence" value="ECO:0007669"/>
    <property type="project" value="UniProtKB-KW"/>
</dbReference>
<dbReference type="GeneID" id="92375282"/>
<dbReference type="InterPro" id="IPR032197">
    <property type="entry name" value="Atg7_N"/>
</dbReference>
<dbReference type="InterPro" id="IPR035985">
    <property type="entry name" value="Ubiquitin-activating_enz"/>
</dbReference>
<dbReference type="Proteomes" id="UP000195570">
    <property type="component" value="Unassembled WGS sequence"/>
</dbReference>
<feature type="domain" description="Ubiquitin-like modifier-activating enzyme Atg7 N-terminal" evidence="11">
    <location>
        <begin position="4"/>
        <end position="384"/>
    </location>
</feature>
<dbReference type="InterPro" id="IPR000594">
    <property type="entry name" value="ThiF_NAD_FAD-bd"/>
</dbReference>
<evidence type="ECO:0000256" key="3">
    <source>
        <dbReference type="ARBA" id="ARBA00018730"/>
    </source>
</evidence>